<dbReference type="KEGG" id="pbv:AR543_13965"/>
<protein>
    <submittedName>
        <fullName evidence="10">Chemotaxis protein</fullName>
    </submittedName>
</protein>
<keyword evidence="7" id="KW-1133">Transmembrane helix</keyword>
<reference evidence="10 11" key="2">
    <citation type="journal article" date="2016" name="Int. J. Syst. Evol. Microbiol.">
        <title>Paenibacillus bovis sp. nov., isolated from raw yak (Bos grunniens) milk.</title>
        <authorList>
            <person name="Gao C."/>
            <person name="Han J."/>
            <person name="Liu Z."/>
            <person name="Xu X."/>
            <person name="Hang F."/>
            <person name="Wu Z."/>
        </authorList>
    </citation>
    <scope>NUCLEOTIDE SEQUENCE [LARGE SCALE GENOMIC DNA]</scope>
    <source>
        <strain evidence="10 11">BD3526</strain>
    </source>
</reference>
<accession>A0A172ZHX3</accession>
<gene>
    <name evidence="10" type="ORF">AR543_13965</name>
</gene>
<dbReference type="STRING" id="1616788.AR543_13965"/>
<organism evidence="10 11">
    <name type="scientific">Paenibacillus bovis</name>
    <dbReference type="NCBI Taxonomy" id="1616788"/>
    <lineage>
        <taxon>Bacteria</taxon>
        <taxon>Bacillati</taxon>
        <taxon>Bacillota</taxon>
        <taxon>Bacilli</taxon>
        <taxon>Bacillales</taxon>
        <taxon>Paenibacillaceae</taxon>
        <taxon>Paenibacillus</taxon>
    </lineage>
</organism>
<dbReference type="GO" id="GO:0007165">
    <property type="term" value="P:signal transduction"/>
    <property type="evidence" value="ECO:0007669"/>
    <property type="project" value="UniProtKB-KW"/>
</dbReference>
<sequence length="568" mass="62284">MSFSMRWKLYLSFACIILLLLVTVIVSNMMTQRITQLTSHIMLAQERLENAQMLNLFARMANDDGAHYLLAPDHLKDNFKSRYQADTESVKKMVQHMKILTKGEASDNIQQFEAHWNTYQQNAEDIMSLREAGNLTIAQERFTRRSFDPVAFSLLSFVKEEEAKVQQYKEQIANTSQTSLMVNIVMAAAATLLSLAIAFLLSNYLIRRIRLLKESAITVAQGDLSVEELHFKGKDELTDLAAAFNTMTQSLRSVISSAGDVSMQVAASSAQLQSSAEQTSTATEHIAVIMQDITAGTEKQANHIDNDMQVINQLSNNVQQISANNQTVLNTVHTTSTTAAQGKLDLVNAIQQVRVIEESNSKLDRIVAGLNNQAIQIGQAIQLIMQITKQTELLALNASIEAARAGEQGKGFAVVAGEVRKLAEQSKDSANQIASLINGIQSEAGIAKEEMTHGTMEVQKGIQLIEVAGHSFEGIMQLIQQVEQDIEGVTHSTTYIKEDTEKMVVTMDQISGIARENASSTHSIAASTEEQLASMEEISASSAALASLAEELSDLIGKFKLAKEENGQ</sequence>
<comment type="similarity">
    <text evidence="5">Belongs to the methyl-accepting chemotaxis (MCP) protein family.</text>
</comment>
<keyword evidence="11" id="KW-1185">Reference proteome</keyword>
<dbReference type="PANTHER" id="PTHR32089">
    <property type="entry name" value="METHYL-ACCEPTING CHEMOTAXIS PROTEIN MCPB"/>
    <property type="match status" value="1"/>
</dbReference>
<keyword evidence="7" id="KW-0812">Transmembrane</keyword>
<evidence type="ECO:0000259" key="8">
    <source>
        <dbReference type="PROSITE" id="PS50111"/>
    </source>
</evidence>
<keyword evidence="2" id="KW-1003">Cell membrane</keyword>
<dbReference type="Gene3D" id="6.10.340.10">
    <property type="match status" value="1"/>
</dbReference>
<feature type="transmembrane region" description="Helical" evidence="7">
    <location>
        <begin position="180"/>
        <end position="206"/>
    </location>
</feature>
<evidence type="ECO:0000256" key="6">
    <source>
        <dbReference type="PROSITE-ProRule" id="PRU00284"/>
    </source>
</evidence>
<dbReference type="AlphaFoldDB" id="A0A172ZHX3"/>
<dbReference type="SUPFAM" id="SSF58104">
    <property type="entry name" value="Methyl-accepting chemotaxis protein (MCP) signaling domain"/>
    <property type="match status" value="1"/>
</dbReference>
<evidence type="ECO:0000256" key="7">
    <source>
        <dbReference type="SAM" id="Phobius"/>
    </source>
</evidence>
<dbReference type="Gene3D" id="1.10.287.950">
    <property type="entry name" value="Methyl-accepting chemotaxis protein"/>
    <property type="match status" value="1"/>
</dbReference>
<feature type="domain" description="HAMP" evidence="9">
    <location>
        <begin position="203"/>
        <end position="256"/>
    </location>
</feature>
<evidence type="ECO:0000256" key="3">
    <source>
        <dbReference type="ARBA" id="ARBA00023136"/>
    </source>
</evidence>
<dbReference type="GO" id="GO:0005886">
    <property type="term" value="C:plasma membrane"/>
    <property type="evidence" value="ECO:0007669"/>
    <property type="project" value="UniProtKB-SubCell"/>
</dbReference>
<comment type="subcellular location">
    <subcellularLocation>
        <location evidence="1">Cell membrane</location>
    </subcellularLocation>
</comment>
<dbReference type="CDD" id="cd06225">
    <property type="entry name" value="HAMP"/>
    <property type="match status" value="1"/>
</dbReference>
<keyword evidence="4 6" id="KW-0807">Transducer</keyword>
<reference evidence="11" key="1">
    <citation type="submission" date="2015-10" db="EMBL/GenBank/DDBJ databases">
        <title>Genome of Paenibacillus bovis sp. nov.</title>
        <authorList>
            <person name="Wu Z."/>
            <person name="Gao C."/>
            <person name="Liu Z."/>
            <person name="Zheng H."/>
        </authorList>
    </citation>
    <scope>NUCLEOTIDE SEQUENCE [LARGE SCALE GENOMIC DNA]</scope>
    <source>
        <strain evidence="11">BD3526</strain>
    </source>
</reference>
<dbReference type="EMBL" id="CP013023">
    <property type="protein sequence ID" value="ANF97002.1"/>
    <property type="molecule type" value="Genomic_DNA"/>
</dbReference>
<proteinExistence type="inferred from homology"/>
<evidence type="ECO:0000259" key="9">
    <source>
        <dbReference type="PROSITE" id="PS50885"/>
    </source>
</evidence>
<dbReference type="CDD" id="cd11386">
    <property type="entry name" value="MCP_signal"/>
    <property type="match status" value="1"/>
</dbReference>
<evidence type="ECO:0000256" key="5">
    <source>
        <dbReference type="ARBA" id="ARBA00029447"/>
    </source>
</evidence>
<evidence type="ECO:0000313" key="11">
    <source>
        <dbReference type="Proteomes" id="UP000078148"/>
    </source>
</evidence>
<dbReference type="InterPro" id="IPR003660">
    <property type="entry name" value="HAMP_dom"/>
</dbReference>
<evidence type="ECO:0000313" key="10">
    <source>
        <dbReference type="EMBL" id="ANF97002.1"/>
    </source>
</evidence>
<evidence type="ECO:0000256" key="2">
    <source>
        <dbReference type="ARBA" id="ARBA00022475"/>
    </source>
</evidence>
<dbReference type="PANTHER" id="PTHR32089:SF112">
    <property type="entry name" value="LYSOZYME-LIKE PROTEIN-RELATED"/>
    <property type="match status" value="1"/>
</dbReference>
<dbReference type="PROSITE" id="PS50111">
    <property type="entry name" value="CHEMOTAXIS_TRANSDUC_2"/>
    <property type="match status" value="1"/>
</dbReference>
<dbReference type="InterPro" id="IPR004089">
    <property type="entry name" value="MCPsignal_dom"/>
</dbReference>
<dbReference type="Pfam" id="PF00672">
    <property type="entry name" value="HAMP"/>
    <property type="match status" value="1"/>
</dbReference>
<name>A0A172ZHX3_9BACL</name>
<keyword evidence="3 7" id="KW-0472">Membrane</keyword>
<dbReference type="SMART" id="SM00283">
    <property type="entry name" value="MA"/>
    <property type="match status" value="1"/>
</dbReference>
<evidence type="ECO:0000256" key="1">
    <source>
        <dbReference type="ARBA" id="ARBA00004236"/>
    </source>
</evidence>
<dbReference type="PROSITE" id="PS50885">
    <property type="entry name" value="HAMP"/>
    <property type="match status" value="1"/>
</dbReference>
<dbReference type="SMART" id="SM00304">
    <property type="entry name" value="HAMP"/>
    <property type="match status" value="1"/>
</dbReference>
<evidence type="ECO:0000256" key="4">
    <source>
        <dbReference type="ARBA" id="ARBA00023224"/>
    </source>
</evidence>
<dbReference type="OrthoDB" id="358716at2"/>
<dbReference type="Proteomes" id="UP000078148">
    <property type="component" value="Chromosome"/>
</dbReference>
<feature type="domain" description="Methyl-accepting transducer" evidence="8">
    <location>
        <begin position="275"/>
        <end position="546"/>
    </location>
</feature>
<dbReference type="Pfam" id="PF00015">
    <property type="entry name" value="MCPsignal"/>
    <property type="match status" value="1"/>
</dbReference>